<evidence type="ECO:0000313" key="2">
    <source>
        <dbReference type="EMBL" id="AIF26360.1"/>
    </source>
</evidence>
<sequence length="385" mass="41359">MVATGPPAGSRVQLTRPYLLRAAFPGARLAGIFDATEPGIGTDRLGRPIPAVRLHRRPRRAAADPRAEVAPAPTGRGARAEHARCARRGGREQPEQARQVTGQLRRAGAPVRGAVRLLRSTLASPRQAGCRRPRTSAPRARRRRAHLSLAHADRVGRRPRLERPRAVAGRAARPVHPRLLPPGRPGGRSLLAAQRRDPGGSARGPDRPRRPPQRGGAAARDRGRARRRSSADRAVRRHAASLRRRAGEHRRSVAPGDLSVPRATVALALLLMSVAGLAAPTAAPVRAEIDALLARLEASGCRFGRNDEWHAGADAKAHLLRKLEYIEKHGTIRTTEQFIDAAATKSSVSGAPYVVQCGSAASVPSSAWLAAQLRQLRARPAEPAR</sequence>
<evidence type="ECO:0000256" key="1">
    <source>
        <dbReference type="SAM" id="MobiDB-lite"/>
    </source>
</evidence>
<evidence type="ECO:0008006" key="3">
    <source>
        <dbReference type="Google" id="ProtNLM"/>
    </source>
</evidence>
<feature type="compositionally biased region" description="Basic and acidic residues" evidence="1">
    <location>
        <begin position="78"/>
        <end position="95"/>
    </location>
</feature>
<feature type="compositionally biased region" description="Low complexity" evidence="1">
    <location>
        <begin position="166"/>
        <end position="178"/>
    </location>
</feature>
<accession>A0A0H3U7B2</accession>
<feature type="region of interest" description="Disordered" evidence="1">
    <location>
        <begin position="122"/>
        <end position="255"/>
    </location>
</feature>
<reference evidence="2" key="1">
    <citation type="submission" date="2013-08" db="EMBL/GenBank/DDBJ databases">
        <title>Comparison of modified E. coli strains.</title>
        <authorList>
            <person name="Juergensen J."/>
            <person name="Bonge A."/>
            <person name="Streit W.R."/>
        </authorList>
    </citation>
    <scope>NUCLEOTIDE SEQUENCE</scope>
</reference>
<organism evidence="2">
    <name type="scientific">uncultured bacterium fosmid pJB190D12_contig II</name>
    <dbReference type="NCBI Taxonomy" id="1478060"/>
    <lineage>
        <taxon>Bacteria</taxon>
        <taxon>environmental samples</taxon>
    </lineage>
</organism>
<name>A0A0H3U7B2_9BACT</name>
<dbReference type="EMBL" id="KF540227">
    <property type="protein sequence ID" value="AIF26360.1"/>
    <property type="molecule type" value="Genomic_DNA"/>
</dbReference>
<feature type="compositionally biased region" description="Basic and acidic residues" evidence="1">
    <location>
        <begin position="194"/>
        <end position="209"/>
    </location>
</feature>
<dbReference type="InterPro" id="IPR035242">
    <property type="entry name" value="DUF5329"/>
</dbReference>
<feature type="compositionally biased region" description="Basic residues" evidence="1">
    <location>
        <begin position="129"/>
        <end position="146"/>
    </location>
</feature>
<feature type="compositionally biased region" description="Basic and acidic residues" evidence="1">
    <location>
        <begin position="151"/>
        <end position="165"/>
    </location>
</feature>
<dbReference type="Pfam" id="PF17263">
    <property type="entry name" value="DUF5329"/>
    <property type="match status" value="1"/>
</dbReference>
<feature type="region of interest" description="Disordered" evidence="1">
    <location>
        <begin position="57"/>
        <end position="108"/>
    </location>
</feature>
<feature type="compositionally biased region" description="Basic residues" evidence="1">
    <location>
        <begin position="235"/>
        <end position="248"/>
    </location>
</feature>
<dbReference type="AlphaFoldDB" id="A0A0H3U7B2"/>
<proteinExistence type="predicted"/>
<protein>
    <recommendedName>
        <fullName evidence="3">DUF5329 domain-containing protein</fullName>
    </recommendedName>
</protein>